<dbReference type="SUPFAM" id="SSF54285">
    <property type="entry name" value="MoaD/ThiS"/>
    <property type="match status" value="1"/>
</dbReference>
<dbReference type="GO" id="GO:0016779">
    <property type="term" value="F:nucleotidyltransferase activity"/>
    <property type="evidence" value="ECO:0007669"/>
    <property type="project" value="UniProtKB-ARBA"/>
</dbReference>
<evidence type="ECO:0000256" key="4">
    <source>
        <dbReference type="ARBA" id="ARBA00022741"/>
    </source>
</evidence>
<evidence type="ECO:0000259" key="8">
    <source>
        <dbReference type="Pfam" id="PF12804"/>
    </source>
</evidence>
<feature type="domain" description="MobA-like NTP transferase" evidence="8">
    <location>
        <begin position="3"/>
        <end position="155"/>
    </location>
</feature>
<accession>A0A975J061</accession>
<dbReference type="PANTHER" id="PTHR19136:SF81">
    <property type="entry name" value="MOLYBDENUM COFACTOR GUANYLYLTRANSFERASE"/>
    <property type="match status" value="1"/>
</dbReference>
<organism evidence="9 10">
    <name type="scientific">Luteolibacter ambystomatis</name>
    <dbReference type="NCBI Taxonomy" id="2824561"/>
    <lineage>
        <taxon>Bacteria</taxon>
        <taxon>Pseudomonadati</taxon>
        <taxon>Verrucomicrobiota</taxon>
        <taxon>Verrucomicrobiia</taxon>
        <taxon>Verrucomicrobiales</taxon>
        <taxon>Verrucomicrobiaceae</taxon>
        <taxon>Luteolibacter</taxon>
    </lineage>
</organism>
<dbReference type="GO" id="GO:0005525">
    <property type="term" value="F:GTP binding"/>
    <property type="evidence" value="ECO:0007669"/>
    <property type="project" value="UniProtKB-KW"/>
</dbReference>
<keyword evidence="5" id="KW-0460">Magnesium</keyword>
<name>A0A975J061_9BACT</name>
<evidence type="ECO:0000256" key="2">
    <source>
        <dbReference type="ARBA" id="ARBA00022679"/>
    </source>
</evidence>
<dbReference type="Proteomes" id="UP000676169">
    <property type="component" value="Chromosome"/>
</dbReference>
<dbReference type="InterPro" id="IPR029044">
    <property type="entry name" value="Nucleotide-diphossugar_trans"/>
</dbReference>
<dbReference type="CDD" id="cd02503">
    <property type="entry name" value="MobA"/>
    <property type="match status" value="1"/>
</dbReference>
<keyword evidence="6" id="KW-0342">GTP-binding</keyword>
<dbReference type="GO" id="GO:0006777">
    <property type="term" value="P:Mo-molybdopterin cofactor biosynthetic process"/>
    <property type="evidence" value="ECO:0007669"/>
    <property type="project" value="UniProtKB-KW"/>
</dbReference>
<sequence length="268" mass="28999">MNALILTGGISQRMGRDKALIERPDGTRQIDHMAALARRFSDHVFLSTRDDNDRGTGLPLLVDEVPGSGPTAALSAAAATGLSGPWLVLGCDLFLLDEATIGHLVEHRDPSRTSTAFRNRIDGRAEPLCAIYAESGIQAARDAHRCARKFLEALDPLLLDLPYPAALDNVNTPADLTEAFLKLERGVVPKAVSLLYFAILREARGLSAESVETLAWTAAGLYEELSFRHRLPLETSQLRVARNGEFSSWDAPVADGDEFVFIPPVAGG</sequence>
<keyword evidence="10" id="KW-1185">Reference proteome</keyword>
<protein>
    <submittedName>
        <fullName evidence="9">NTP transferase domain-containing protein</fullName>
    </submittedName>
</protein>
<dbReference type="Pfam" id="PF02597">
    <property type="entry name" value="ThiS"/>
    <property type="match status" value="1"/>
</dbReference>
<keyword evidence="3" id="KW-0479">Metal-binding</keyword>
<keyword evidence="1" id="KW-0963">Cytoplasm</keyword>
<dbReference type="InterPro" id="IPR016155">
    <property type="entry name" value="Mopterin_synth/thiamin_S_b"/>
</dbReference>
<dbReference type="CDD" id="cd00754">
    <property type="entry name" value="Ubl_MoaD"/>
    <property type="match status" value="1"/>
</dbReference>
<evidence type="ECO:0000256" key="5">
    <source>
        <dbReference type="ARBA" id="ARBA00022842"/>
    </source>
</evidence>
<dbReference type="PANTHER" id="PTHR19136">
    <property type="entry name" value="MOLYBDENUM COFACTOR GUANYLYLTRANSFERASE"/>
    <property type="match status" value="1"/>
</dbReference>
<dbReference type="EMBL" id="CP073100">
    <property type="protein sequence ID" value="QUE51591.1"/>
    <property type="molecule type" value="Genomic_DNA"/>
</dbReference>
<keyword evidence="7" id="KW-0501">Molybdenum cofactor biosynthesis</keyword>
<evidence type="ECO:0000313" key="9">
    <source>
        <dbReference type="EMBL" id="QUE51591.1"/>
    </source>
</evidence>
<keyword evidence="4" id="KW-0547">Nucleotide-binding</keyword>
<dbReference type="Gene3D" id="3.90.550.10">
    <property type="entry name" value="Spore Coat Polysaccharide Biosynthesis Protein SpsA, Chain A"/>
    <property type="match status" value="1"/>
</dbReference>
<dbReference type="Gene3D" id="3.10.20.30">
    <property type="match status" value="1"/>
</dbReference>
<evidence type="ECO:0000256" key="1">
    <source>
        <dbReference type="ARBA" id="ARBA00022490"/>
    </source>
</evidence>
<dbReference type="AlphaFoldDB" id="A0A975J061"/>
<keyword evidence="2 9" id="KW-0808">Transferase</keyword>
<dbReference type="SUPFAM" id="SSF53448">
    <property type="entry name" value="Nucleotide-diphospho-sugar transferases"/>
    <property type="match status" value="1"/>
</dbReference>
<dbReference type="GO" id="GO:0046872">
    <property type="term" value="F:metal ion binding"/>
    <property type="evidence" value="ECO:0007669"/>
    <property type="project" value="UniProtKB-KW"/>
</dbReference>
<gene>
    <name evidence="9" type="ORF">KBB96_01550</name>
</gene>
<evidence type="ECO:0000256" key="7">
    <source>
        <dbReference type="ARBA" id="ARBA00023150"/>
    </source>
</evidence>
<dbReference type="RefSeq" id="WP_211631730.1">
    <property type="nucleotide sequence ID" value="NZ_CP073100.1"/>
</dbReference>
<evidence type="ECO:0000256" key="3">
    <source>
        <dbReference type="ARBA" id="ARBA00022723"/>
    </source>
</evidence>
<evidence type="ECO:0000256" key="6">
    <source>
        <dbReference type="ARBA" id="ARBA00023134"/>
    </source>
</evidence>
<evidence type="ECO:0000313" key="10">
    <source>
        <dbReference type="Proteomes" id="UP000676169"/>
    </source>
</evidence>
<dbReference type="InterPro" id="IPR012675">
    <property type="entry name" value="Beta-grasp_dom_sf"/>
</dbReference>
<dbReference type="Pfam" id="PF12804">
    <property type="entry name" value="NTP_transf_3"/>
    <property type="match status" value="1"/>
</dbReference>
<dbReference type="InterPro" id="IPR013482">
    <property type="entry name" value="Molybde_CF_guanTrfase"/>
</dbReference>
<reference evidence="9" key="1">
    <citation type="submission" date="2021-04" db="EMBL/GenBank/DDBJ databases">
        <title>Luteolibacter sp. 32A isolated from the skin of an Anderson's salamander (Ambystoma andersonii).</title>
        <authorList>
            <person name="Spergser J."/>
            <person name="Busse H.-J."/>
        </authorList>
    </citation>
    <scope>NUCLEOTIDE SEQUENCE</scope>
    <source>
        <strain evidence="9">32A</strain>
    </source>
</reference>
<dbReference type="InterPro" id="IPR003749">
    <property type="entry name" value="ThiS/MoaD-like"/>
</dbReference>
<dbReference type="KEGG" id="lamb:KBB96_01550"/>
<dbReference type="InterPro" id="IPR025877">
    <property type="entry name" value="MobA-like_NTP_Trfase"/>
</dbReference>
<proteinExistence type="predicted"/>